<dbReference type="EMBL" id="FQVK01000017">
    <property type="protein sequence ID" value="SHF09987.1"/>
    <property type="molecule type" value="Genomic_DNA"/>
</dbReference>
<feature type="signal peptide" evidence="1">
    <location>
        <begin position="1"/>
        <end position="23"/>
    </location>
</feature>
<dbReference type="OrthoDB" id="5624218at2"/>
<name>A0A1M4YWQ5_9RHOB</name>
<organism evidence="2 3">
    <name type="scientific">Ruegeria intermedia</name>
    <dbReference type="NCBI Taxonomy" id="996115"/>
    <lineage>
        <taxon>Bacteria</taxon>
        <taxon>Pseudomonadati</taxon>
        <taxon>Pseudomonadota</taxon>
        <taxon>Alphaproteobacteria</taxon>
        <taxon>Rhodobacterales</taxon>
        <taxon>Roseobacteraceae</taxon>
        <taxon>Ruegeria</taxon>
    </lineage>
</organism>
<dbReference type="InterPro" id="IPR015943">
    <property type="entry name" value="WD40/YVTN_repeat-like_dom_sf"/>
</dbReference>
<dbReference type="InterPro" id="IPR008311">
    <property type="entry name" value="UCP028101"/>
</dbReference>
<reference evidence="2 3" key="1">
    <citation type="submission" date="2016-11" db="EMBL/GenBank/DDBJ databases">
        <authorList>
            <person name="Varghese N."/>
            <person name="Submissions S."/>
        </authorList>
    </citation>
    <scope>NUCLEOTIDE SEQUENCE [LARGE SCALE GENOMIC DNA]</scope>
    <source>
        <strain evidence="2 3">DSM 29341</strain>
    </source>
</reference>
<dbReference type="Proteomes" id="UP000325134">
    <property type="component" value="Unassembled WGS sequence"/>
</dbReference>
<evidence type="ECO:0000256" key="1">
    <source>
        <dbReference type="SAM" id="SignalP"/>
    </source>
</evidence>
<dbReference type="RefSeq" id="WP_149776397.1">
    <property type="nucleotide sequence ID" value="NZ_FQVK01000017.1"/>
</dbReference>
<sequence>MTSRRGFLAGLAAATLAPLPGWSAVGSPDFLSAALFDDGTYRVVGLTSTGEVRFSIPMPGRGHAAAAHPHLARAVAFARRPGRFALVIDCATGDQLARLDAPDGRHFYGHGAFSPDGRRLFTTENDYEAGTGVIGVWDATTGYARMGEFSSAGVGPHDVVLMPDGKSLAIANGGIETHPDTGRTKLNLPTMRPNLTYVSLDGSVLDQVELPAALHKNSIRHLGVRADGLLAFAMQWQGDLSHKPALLGLHRRGGRYHLLSAPDDIQATLAGYAGSVAFSAEGRQVAITCPRGNALHVFDAESTRFDRAHSLTDVCGLGPGPSGFVFTTGYGDVGHLVGSNPEVSPHSRIRWDNHLVPIRPLV</sequence>
<protein>
    <recommendedName>
        <fullName evidence="4">Tat (Twin-arginine translocation) pathway signal sequence</fullName>
    </recommendedName>
</protein>
<dbReference type="AlphaFoldDB" id="A0A1M4YWQ5"/>
<dbReference type="Pfam" id="PF07433">
    <property type="entry name" value="DUF1513"/>
    <property type="match status" value="1"/>
</dbReference>
<dbReference type="Gene3D" id="2.130.10.10">
    <property type="entry name" value="YVTN repeat-like/Quinoprotein amine dehydrogenase"/>
    <property type="match status" value="1"/>
</dbReference>
<evidence type="ECO:0000313" key="3">
    <source>
        <dbReference type="Proteomes" id="UP000325134"/>
    </source>
</evidence>
<feature type="chain" id="PRO_5012409203" description="Tat (Twin-arginine translocation) pathway signal sequence" evidence="1">
    <location>
        <begin position="24"/>
        <end position="362"/>
    </location>
</feature>
<dbReference type="SUPFAM" id="SSF50969">
    <property type="entry name" value="YVTN repeat-like/Quinoprotein amine dehydrogenase"/>
    <property type="match status" value="1"/>
</dbReference>
<evidence type="ECO:0000313" key="2">
    <source>
        <dbReference type="EMBL" id="SHF09987.1"/>
    </source>
</evidence>
<dbReference type="PROSITE" id="PS51318">
    <property type="entry name" value="TAT"/>
    <property type="match status" value="1"/>
</dbReference>
<keyword evidence="1" id="KW-0732">Signal</keyword>
<gene>
    <name evidence="2" type="ORF">SAMN05444279_1176</name>
</gene>
<keyword evidence="3" id="KW-1185">Reference proteome</keyword>
<dbReference type="PIRSF" id="PIRSF028101">
    <property type="entry name" value="UCP028101"/>
    <property type="match status" value="1"/>
</dbReference>
<dbReference type="InterPro" id="IPR011044">
    <property type="entry name" value="Quino_amine_DH_bsu"/>
</dbReference>
<dbReference type="InterPro" id="IPR006311">
    <property type="entry name" value="TAT_signal"/>
</dbReference>
<evidence type="ECO:0008006" key="4">
    <source>
        <dbReference type="Google" id="ProtNLM"/>
    </source>
</evidence>
<accession>A0A1M4YWQ5</accession>
<proteinExistence type="predicted"/>